<reference evidence="1" key="1">
    <citation type="journal article" date="2023" name="Front. Mar. Sci.">
        <title>Tracing the invertebrate herpesviruses in the global sequence datasets.</title>
        <authorList>
            <person name="Rosani U."/>
            <person name="Gaia M."/>
            <person name="Delmont T.O."/>
            <person name="Krupovic M."/>
        </authorList>
    </citation>
    <scope>NUCLEOTIDE SEQUENCE</scope>
    <source>
        <strain evidence="1">MalacoHV4/Med/2018 155</strain>
    </source>
</reference>
<evidence type="ECO:0000313" key="1">
    <source>
        <dbReference type="EMBL" id="DBA11661.1"/>
    </source>
</evidence>
<name>A0AA48SFF3_9VIRU</name>
<accession>A0AA48SFF3</accession>
<sequence>MVAIRQPKDDQSQRIQFTHLRARSREKHISTTCVFEPCSTWCAVKMYKSVVRSTVSTGVENTVCEYTFYPSLGHCRTSPTWRAFVSRSINLSGDYLSPNADNSDLYHKCVYGDIRERKFPIEVKQKFRSEVEMSAQFTMIGHTAYNLSKKDAFRINEFINCTEMFLGDKWTHSLLINSGTKSDREKAFVSTAENNHIHDIYDTNEMTKMFGDEDDDEDDEDDDEACDMYRGGCETGHLINNDINIKDDNREHVDEYGFNQIPFQRFMQTKELMTLVRRYKLAEHVHLCLLRMKDALGLEHMTMSDAEYEYEQLLKPVAMLTVRRRMGKTAMRLNLIAKILALFPDAAMRIIYTAHEANLTVDAYGAICSALPEMLSSFNSHRLNSQSLGQKEYFKAEAVYVPDKCTVTVYFLRMSSGDNTPIDTIADPYSKSWLKCRVYKRKNVSNMFIGLM</sequence>
<reference evidence="1" key="2">
    <citation type="submission" date="2023-01" db="EMBL/GenBank/DDBJ databases">
        <authorList>
            <person name="Rosani U."/>
            <person name="Delmont T.O."/>
            <person name="Gaia M."/>
            <person name="Krupovic M."/>
        </authorList>
    </citation>
    <scope>NUCLEOTIDE SEQUENCE</scope>
    <source>
        <strain evidence="1">MalacoHV4/Med/2018 155</strain>
    </source>
</reference>
<organism evidence="1">
    <name type="scientific">Malaco herpesvirus 4</name>
    <dbReference type="NCBI Taxonomy" id="3031800"/>
    <lineage>
        <taxon>Viruses</taxon>
        <taxon>Duplodnaviria</taxon>
        <taxon>Heunggongvirae</taxon>
        <taxon>Peploviricota</taxon>
        <taxon>Herviviricetes</taxon>
        <taxon>Herpesvirales</taxon>
        <taxon>Malacoherpesviridae</taxon>
    </lineage>
</organism>
<dbReference type="EMBL" id="BK063077">
    <property type="protein sequence ID" value="DBA11661.1"/>
    <property type="molecule type" value="Genomic_DNA"/>
</dbReference>
<protein>
    <submittedName>
        <fullName evidence="1">ORF47</fullName>
    </submittedName>
</protein>
<proteinExistence type="predicted"/>